<dbReference type="Pfam" id="PF00507">
    <property type="entry name" value="Oxidored_q4"/>
    <property type="match status" value="1"/>
</dbReference>
<evidence type="ECO:0000256" key="9">
    <source>
        <dbReference type="ARBA" id="ARBA00023027"/>
    </source>
</evidence>
<keyword evidence="6 11" id="KW-0874">Quinone</keyword>
<keyword evidence="3 11" id="KW-0813">Transport</keyword>
<keyword evidence="5 11" id="KW-0812">Transmembrane</keyword>
<evidence type="ECO:0000256" key="7">
    <source>
        <dbReference type="ARBA" id="ARBA00022967"/>
    </source>
</evidence>
<dbReference type="GO" id="GO:0030964">
    <property type="term" value="C:NADH dehydrogenase complex"/>
    <property type="evidence" value="ECO:0007669"/>
    <property type="project" value="TreeGrafter"/>
</dbReference>
<comment type="subcellular location">
    <subcellularLocation>
        <location evidence="11">Cell inner membrane</location>
        <topology evidence="11">Multi-pass membrane protein</topology>
    </subcellularLocation>
    <subcellularLocation>
        <location evidence="12">Cell membrane</location>
        <topology evidence="12">Multi-pass membrane protein</topology>
    </subcellularLocation>
    <subcellularLocation>
        <location evidence="1">Membrane</location>
        <topology evidence="1">Multi-pass membrane protein</topology>
    </subcellularLocation>
</comment>
<comment type="catalytic activity">
    <reaction evidence="11 12">
        <text>a quinone + NADH + 5 H(+)(in) = a quinol + NAD(+) + 4 H(+)(out)</text>
        <dbReference type="Rhea" id="RHEA:57888"/>
        <dbReference type="ChEBI" id="CHEBI:15378"/>
        <dbReference type="ChEBI" id="CHEBI:24646"/>
        <dbReference type="ChEBI" id="CHEBI:57540"/>
        <dbReference type="ChEBI" id="CHEBI:57945"/>
        <dbReference type="ChEBI" id="CHEBI:132124"/>
    </reaction>
</comment>
<keyword evidence="8 11" id="KW-1133">Transmembrane helix</keyword>
<accession>D3DJ60</accession>
<keyword evidence="11" id="KW-0830">Ubiquinone</keyword>
<evidence type="ECO:0000313" key="13">
    <source>
        <dbReference type="EMBL" id="BAI69862.1"/>
    </source>
</evidence>
<organism evidence="13 14">
    <name type="scientific">Hydrogenobacter thermophilus (strain DSM 6534 / IAM 12695 / TK-6)</name>
    <dbReference type="NCBI Taxonomy" id="608538"/>
    <lineage>
        <taxon>Bacteria</taxon>
        <taxon>Pseudomonadati</taxon>
        <taxon>Aquificota</taxon>
        <taxon>Aquificia</taxon>
        <taxon>Aquificales</taxon>
        <taxon>Aquificaceae</taxon>
        <taxon>Hydrogenobacter</taxon>
    </lineage>
</organism>
<keyword evidence="7 11" id="KW-1278">Translocase</keyword>
<proteinExistence type="inferred from homology"/>
<evidence type="ECO:0000256" key="3">
    <source>
        <dbReference type="ARBA" id="ARBA00022448"/>
    </source>
</evidence>
<evidence type="ECO:0000256" key="12">
    <source>
        <dbReference type="RuleBase" id="RU003639"/>
    </source>
</evidence>
<dbReference type="STRING" id="608538.HTH_1411"/>
<dbReference type="Gene3D" id="1.20.58.1610">
    <property type="entry name" value="NADH:ubiquinone/plastoquinone oxidoreductase, chain 3"/>
    <property type="match status" value="1"/>
</dbReference>
<dbReference type="InterPro" id="IPR023043">
    <property type="entry name" value="NAD(P)H_OxRDtase_bac/plastid"/>
</dbReference>
<feature type="transmembrane region" description="Helical" evidence="11">
    <location>
        <begin position="59"/>
        <end position="80"/>
    </location>
</feature>
<dbReference type="eggNOG" id="COG0838">
    <property type="taxonomic scope" value="Bacteria"/>
</dbReference>
<name>D3DJ60_HYDTT</name>
<evidence type="ECO:0000256" key="1">
    <source>
        <dbReference type="ARBA" id="ARBA00004141"/>
    </source>
</evidence>
<feature type="transmembrane region" description="Helical" evidence="11">
    <location>
        <begin position="86"/>
        <end position="109"/>
    </location>
</feature>
<evidence type="ECO:0000256" key="11">
    <source>
        <dbReference type="HAMAP-Rule" id="MF_01394"/>
    </source>
</evidence>
<reference evidence="13 14" key="1">
    <citation type="journal article" date="2010" name="J. Bacteriol.">
        <title>Complete genome sequence of the thermophilic, obligately chemolithoautotrophic hydrogen-oxidizing bacterium Hydrogenobacter thermophilus TK-6.</title>
        <authorList>
            <person name="Arai H."/>
            <person name="Kanbe H."/>
            <person name="Ishii M."/>
            <person name="Igarashi Y."/>
        </authorList>
    </citation>
    <scope>NUCLEOTIDE SEQUENCE [LARGE SCALE GENOMIC DNA]</scope>
    <source>
        <strain evidence="14">DSM 6534 / IAM 12695 / TK-6 [Tokyo]</strain>
    </source>
</reference>
<evidence type="ECO:0000256" key="6">
    <source>
        <dbReference type="ARBA" id="ARBA00022719"/>
    </source>
</evidence>
<comment type="subunit">
    <text evidence="11">NDH-1 is composed of 14 different subunits. Subunits NuoA, H, J, K, L, M, N constitute the membrane sector of the complex.</text>
</comment>
<dbReference type="GO" id="GO:0048038">
    <property type="term" value="F:quinone binding"/>
    <property type="evidence" value="ECO:0007669"/>
    <property type="project" value="UniProtKB-KW"/>
</dbReference>
<evidence type="ECO:0000256" key="10">
    <source>
        <dbReference type="ARBA" id="ARBA00023136"/>
    </source>
</evidence>
<evidence type="ECO:0000256" key="8">
    <source>
        <dbReference type="ARBA" id="ARBA00022989"/>
    </source>
</evidence>
<dbReference type="InterPro" id="IPR038430">
    <property type="entry name" value="NDAH_ubi_oxred_su3_sf"/>
</dbReference>
<protein>
    <recommendedName>
        <fullName evidence="11">NADH-quinone oxidoreductase subunit A</fullName>
        <ecNumber evidence="11">7.1.1.-</ecNumber>
    </recommendedName>
    <alternativeName>
        <fullName evidence="11">NADH dehydrogenase I subunit A</fullName>
    </alternativeName>
    <alternativeName>
        <fullName evidence="11">NDH-1 subunit A</fullName>
    </alternativeName>
    <alternativeName>
        <fullName evidence="11">NUO1</fullName>
    </alternativeName>
</protein>
<dbReference type="HAMAP" id="MF_01394">
    <property type="entry name" value="NDH1_NuoA"/>
    <property type="match status" value="1"/>
</dbReference>
<dbReference type="EMBL" id="AP011112">
    <property type="protein sequence ID" value="BAI69862.1"/>
    <property type="molecule type" value="Genomic_DNA"/>
</dbReference>
<dbReference type="EC" id="7.1.1.-" evidence="11"/>
<dbReference type="GO" id="GO:0008137">
    <property type="term" value="F:NADH dehydrogenase (ubiquinone) activity"/>
    <property type="evidence" value="ECO:0007669"/>
    <property type="project" value="InterPro"/>
</dbReference>
<dbReference type="KEGG" id="hth:HTH_1411"/>
<sequence>MEYLGILIFFLVALGVSFAFAFLNDLLGPKTKERMEDYPYECGVPLYDTEARGTFKQGYYLLGLLLILFDIEAAFLFPWAVVFKDIGLYGLVEALLFIFILALGFVYAWKKGALKWQM</sequence>
<keyword evidence="10 11" id="KW-0472">Membrane</keyword>
<comment type="similarity">
    <text evidence="2 11 12">Belongs to the complex I subunit 3 family.</text>
</comment>
<keyword evidence="4 11" id="KW-1003">Cell membrane</keyword>
<dbReference type="AlphaFoldDB" id="D3DJ60"/>
<dbReference type="GO" id="GO:0050136">
    <property type="term" value="F:NADH dehydrogenase (quinone) (non-electrogenic) activity"/>
    <property type="evidence" value="ECO:0007669"/>
    <property type="project" value="UniProtKB-UniRule"/>
</dbReference>
<dbReference type="GO" id="GO:0005886">
    <property type="term" value="C:plasma membrane"/>
    <property type="evidence" value="ECO:0007669"/>
    <property type="project" value="UniProtKB-SubCell"/>
</dbReference>
<dbReference type="RefSeq" id="WP_012964042.1">
    <property type="nucleotide sequence ID" value="NC_013799.1"/>
</dbReference>
<keyword evidence="11" id="KW-0997">Cell inner membrane</keyword>
<dbReference type="KEGG" id="hte:Hydth_1400"/>
<dbReference type="InterPro" id="IPR000440">
    <property type="entry name" value="NADH_UbQ/plastoQ_OxRdtase_su3"/>
</dbReference>
<feature type="transmembrane region" description="Helical" evidence="11">
    <location>
        <begin position="6"/>
        <end position="27"/>
    </location>
</feature>
<keyword evidence="14" id="KW-1185">Reference proteome</keyword>
<evidence type="ECO:0000256" key="4">
    <source>
        <dbReference type="ARBA" id="ARBA00022475"/>
    </source>
</evidence>
<gene>
    <name evidence="13" type="primary">nuoA2</name>
    <name evidence="11" type="synonym">nuoA</name>
    <name evidence="13" type="ordered locus">HTH_1411</name>
</gene>
<dbReference type="PANTHER" id="PTHR11058">
    <property type="entry name" value="NADH-UBIQUINONE OXIDOREDUCTASE CHAIN 3"/>
    <property type="match status" value="1"/>
</dbReference>
<dbReference type="Proteomes" id="UP000002574">
    <property type="component" value="Chromosome"/>
</dbReference>
<dbReference type="PATRIC" id="fig|608538.5.peg.1431"/>
<keyword evidence="9 11" id="KW-0520">NAD</keyword>
<dbReference type="OrthoDB" id="9791970at2"/>
<dbReference type="PANTHER" id="PTHR11058:SF22">
    <property type="entry name" value="NADH-QUINONE OXIDOREDUCTASE SUBUNIT A"/>
    <property type="match status" value="1"/>
</dbReference>
<evidence type="ECO:0000256" key="5">
    <source>
        <dbReference type="ARBA" id="ARBA00022692"/>
    </source>
</evidence>
<comment type="function">
    <text evidence="11">NDH-1 shuttles electrons from NADH, via FMN and iron-sulfur (Fe-S) centers, to quinones in the respiratory chain. The immediate electron acceptor for the enzyme in this species is believed to be ubiquinone. Couples the redox reaction to proton translocation (for every two electrons transferred, four hydrogen ions are translocated across the cytoplasmic membrane), and thus conserves the redox energy in a proton gradient.</text>
</comment>
<evidence type="ECO:0000313" key="14">
    <source>
        <dbReference type="Proteomes" id="UP000002574"/>
    </source>
</evidence>
<evidence type="ECO:0000256" key="2">
    <source>
        <dbReference type="ARBA" id="ARBA00008472"/>
    </source>
</evidence>